<dbReference type="AlphaFoldDB" id="A0A1I8MNX1"/>
<reference evidence="2" key="1">
    <citation type="submission" date="2020-05" db="UniProtKB">
        <authorList>
            <consortium name="EnsemblMetazoa"/>
        </authorList>
    </citation>
    <scope>IDENTIFICATION</scope>
    <source>
        <strain evidence="2">Aabys</strain>
    </source>
</reference>
<feature type="compositionally biased region" description="Polar residues" evidence="1">
    <location>
        <begin position="106"/>
        <end position="116"/>
    </location>
</feature>
<name>A0A1I8MNX1_MUSDO</name>
<dbReference type="VEuPathDB" id="VectorBase:MDOA006958"/>
<dbReference type="VEuPathDB" id="VectorBase:MDOMA2_001801"/>
<evidence type="ECO:0000313" key="2">
    <source>
        <dbReference type="EnsemblMetazoa" id="MDOA006958-PB"/>
    </source>
</evidence>
<proteinExistence type="predicted"/>
<dbReference type="EnsemblMetazoa" id="MDOA006958-RB">
    <property type="protein sequence ID" value="MDOA006958-PB"/>
    <property type="gene ID" value="MDOA006958"/>
</dbReference>
<protein>
    <submittedName>
        <fullName evidence="2">Uncharacterized protein</fullName>
    </submittedName>
</protein>
<dbReference type="eggNOG" id="ENOG502T963">
    <property type="taxonomic scope" value="Eukaryota"/>
</dbReference>
<organism evidence="2">
    <name type="scientific">Musca domestica</name>
    <name type="common">House fly</name>
    <dbReference type="NCBI Taxonomy" id="7370"/>
    <lineage>
        <taxon>Eukaryota</taxon>
        <taxon>Metazoa</taxon>
        <taxon>Ecdysozoa</taxon>
        <taxon>Arthropoda</taxon>
        <taxon>Hexapoda</taxon>
        <taxon>Insecta</taxon>
        <taxon>Pterygota</taxon>
        <taxon>Neoptera</taxon>
        <taxon>Endopterygota</taxon>
        <taxon>Diptera</taxon>
        <taxon>Brachycera</taxon>
        <taxon>Muscomorpha</taxon>
        <taxon>Muscoidea</taxon>
        <taxon>Muscidae</taxon>
        <taxon>Musca</taxon>
    </lineage>
</organism>
<accession>A0A1I8MNX1</accession>
<sequence length="126" mass="13924">MSYLVTEIALEMLGYTFYDIYGVPEDINNFRSLAATDRSNDGTLKEPHLATILGLDTNTSKRNNNNPPTAAANTIEATKIKLPELLAKLTDVEIGKVKEQVLRNKPSLSGENQETSFRAAEFAEFS</sequence>
<evidence type="ECO:0000256" key="1">
    <source>
        <dbReference type="SAM" id="MobiDB-lite"/>
    </source>
</evidence>
<feature type="region of interest" description="Disordered" evidence="1">
    <location>
        <begin position="104"/>
        <end position="126"/>
    </location>
</feature>